<reference evidence="1" key="3">
    <citation type="submission" date="2018-07" db="EMBL/GenBank/DDBJ databases">
        <title>WGS assembly of Glycine max.</title>
        <authorList>
            <person name="Schmutz J."/>
            <person name="Cannon S."/>
            <person name="Schlueter J."/>
            <person name="Ma J."/>
            <person name="Mitros T."/>
            <person name="Nelson W."/>
            <person name="Hyten D."/>
            <person name="Song Q."/>
            <person name="Thelen J."/>
            <person name="Cheng J."/>
            <person name="Xu D."/>
            <person name="Hellsten U."/>
            <person name="May G."/>
            <person name="Yu Y."/>
            <person name="Sakurai T."/>
            <person name="Umezawa T."/>
            <person name="Bhattacharyya M."/>
            <person name="Sandhu D."/>
            <person name="Valliyodan B."/>
            <person name="Lindquist E."/>
            <person name="Peto M."/>
            <person name="Grant D."/>
            <person name="Shu S."/>
            <person name="Goodstein D."/>
            <person name="Barry K."/>
            <person name="Futrell-Griggs M."/>
            <person name="Abernathy B."/>
            <person name="Du J."/>
            <person name="Tian Z."/>
            <person name="Zhu L."/>
            <person name="Gill N."/>
            <person name="Joshi T."/>
            <person name="Libault M."/>
            <person name="Sethuraman A."/>
            <person name="Zhang X."/>
            <person name="Shinozaki K."/>
            <person name="Nguyen H."/>
            <person name="Wing R."/>
            <person name="Cregan P."/>
            <person name="Specht J."/>
            <person name="Grimwood J."/>
            <person name="Rokhsar D."/>
            <person name="Stacey G."/>
            <person name="Shoemaker R."/>
            <person name="Jackson S."/>
        </authorList>
    </citation>
    <scope>NUCLEOTIDE SEQUENCE</scope>
    <source>
        <tissue evidence="1">Callus</tissue>
    </source>
</reference>
<sequence length="244" mass="25528">MDGILISSGVVLAEVLLADSRFTRPDMGFHPTKLNFVPSDADEAPLDVSICLHAFGIVGCGSFSGVKSCEPSAGNARGRCLVINGCYLVDPASSHMLVSKIKPCMFKKLVVGPWVGSIGPPPVCTGRLVPSAGDALLSLTGRVVPPDSDPIVLAFGIGVMINRDSRGHSYFIVRERKLGARRRSDTVLVSTINDADQGSADVAFRTPLAPYEKSKSLGSGGSMVARLKLKGIDGRAPPGVEPAA</sequence>
<evidence type="ECO:0000313" key="2">
    <source>
        <dbReference type="EnsemblPlants" id="KRH17756"/>
    </source>
</evidence>
<evidence type="ECO:0000313" key="3">
    <source>
        <dbReference type="Proteomes" id="UP000008827"/>
    </source>
</evidence>
<reference evidence="1 2" key="1">
    <citation type="journal article" date="2010" name="Nature">
        <title>Genome sequence of the palaeopolyploid soybean.</title>
        <authorList>
            <person name="Schmutz J."/>
            <person name="Cannon S.B."/>
            <person name="Schlueter J."/>
            <person name="Ma J."/>
            <person name="Mitros T."/>
            <person name="Nelson W."/>
            <person name="Hyten D.L."/>
            <person name="Song Q."/>
            <person name="Thelen J.J."/>
            <person name="Cheng J."/>
            <person name="Xu D."/>
            <person name="Hellsten U."/>
            <person name="May G.D."/>
            <person name="Yu Y."/>
            <person name="Sakurai T."/>
            <person name="Umezawa T."/>
            <person name="Bhattacharyya M.K."/>
            <person name="Sandhu D."/>
            <person name="Valliyodan B."/>
            <person name="Lindquist E."/>
            <person name="Peto M."/>
            <person name="Grant D."/>
            <person name="Shu S."/>
            <person name="Goodstein D."/>
            <person name="Barry K."/>
            <person name="Futrell-Griggs M."/>
            <person name="Abernathy B."/>
            <person name="Du J."/>
            <person name="Tian Z."/>
            <person name="Zhu L."/>
            <person name="Gill N."/>
            <person name="Joshi T."/>
            <person name="Libault M."/>
            <person name="Sethuraman A."/>
            <person name="Zhang X.-C."/>
            <person name="Shinozaki K."/>
            <person name="Nguyen H.T."/>
            <person name="Wing R.A."/>
            <person name="Cregan P."/>
            <person name="Specht J."/>
            <person name="Grimwood J."/>
            <person name="Rokhsar D."/>
            <person name="Stacey G."/>
            <person name="Shoemaker R.C."/>
            <person name="Jackson S.A."/>
        </authorList>
    </citation>
    <scope>NUCLEOTIDE SEQUENCE</scope>
    <source>
        <strain evidence="2">cv. Williams 82</strain>
        <tissue evidence="1">Callus</tissue>
    </source>
</reference>
<dbReference type="PANTHER" id="PTHR34410">
    <property type="entry name" value="INTRON-ENCODED HOMING ENDONUCLEASE, PUTATIVE-RELATED"/>
    <property type="match status" value="1"/>
</dbReference>
<dbReference type="STRING" id="3847.I1LXT1"/>
<name>I1LXT1_SOYBN</name>
<dbReference type="PANTHER" id="PTHR34410:SF2">
    <property type="entry name" value="RRNA INTRON-ENCODED HOMING ENDONUCLEASE"/>
    <property type="match status" value="1"/>
</dbReference>
<dbReference type="EMBL" id="CM000846">
    <property type="protein sequence ID" value="KRH17756.1"/>
    <property type="molecule type" value="Genomic_DNA"/>
</dbReference>
<dbReference type="eggNOG" id="ENOG502S5RJ">
    <property type="taxonomic scope" value="Eukaryota"/>
</dbReference>
<evidence type="ECO:0000313" key="1">
    <source>
        <dbReference type="EMBL" id="KRH17756.1"/>
    </source>
</evidence>
<dbReference type="EnsemblPlants" id="KRH17756">
    <property type="protein sequence ID" value="KRH17756"/>
    <property type="gene ID" value="GLYMA_13G013100"/>
</dbReference>
<dbReference type="OMA" id="MSKEDCY"/>
<reference evidence="2" key="2">
    <citation type="submission" date="2018-02" db="UniProtKB">
        <authorList>
            <consortium name="EnsemblPlants"/>
        </authorList>
    </citation>
    <scope>IDENTIFICATION</scope>
    <source>
        <strain evidence="2">Williams 82</strain>
    </source>
</reference>
<dbReference type="HOGENOM" id="CLU_099633_0_0_1"/>
<keyword evidence="3" id="KW-1185">Reference proteome</keyword>
<dbReference type="AlphaFoldDB" id="I1LXT1"/>
<accession>I1LXT1</accession>
<dbReference type="PaxDb" id="3847-GLYMA13G12010.1"/>
<organism evidence="1">
    <name type="scientific">Glycine max</name>
    <name type="common">Soybean</name>
    <name type="synonym">Glycine hispida</name>
    <dbReference type="NCBI Taxonomy" id="3847"/>
    <lineage>
        <taxon>Eukaryota</taxon>
        <taxon>Viridiplantae</taxon>
        <taxon>Streptophyta</taxon>
        <taxon>Embryophyta</taxon>
        <taxon>Tracheophyta</taxon>
        <taxon>Spermatophyta</taxon>
        <taxon>Magnoliopsida</taxon>
        <taxon>eudicotyledons</taxon>
        <taxon>Gunneridae</taxon>
        <taxon>Pentapetalae</taxon>
        <taxon>rosids</taxon>
        <taxon>fabids</taxon>
        <taxon>Fabales</taxon>
        <taxon>Fabaceae</taxon>
        <taxon>Papilionoideae</taxon>
        <taxon>50 kb inversion clade</taxon>
        <taxon>NPAAA clade</taxon>
        <taxon>indigoferoid/millettioid clade</taxon>
        <taxon>Phaseoleae</taxon>
        <taxon>Glycine</taxon>
        <taxon>Glycine subgen. Soja</taxon>
    </lineage>
</organism>
<proteinExistence type="predicted"/>
<gene>
    <name evidence="1" type="ORF">GLYMA_13G013100</name>
</gene>
<dbReference type="InParanoid" id="I1LXT1"/>
<dbReference type="Gramene" id="KRH17756">
    <property type="protein sequence ID" value="KRH17756"/>
    <property type="gene ID" value="GLYMA_13G013100"/>
</dbReference>
<dbReference type="Proteomes" id="UP000008827">
    <property type="component" value="Chromosome 13"/>
</dbReference>
<protein>
    <submittedName>
        <fullName evidence="1 2">Uncharacterized protein</fullName>
    </submittedName>
</protein>